<proteinExistence type="predicted"/>
<dbReference type="KEGG" id="cgz:M787_004475"/>
<reference evidence="1 2" key="1">
    <citation type="journal article" date="2014" name="Syst. Appl. Microbiol.">
        <title>Evidence for the existence of two new members of the family Chlamydiaceae and proposal of Chlamydia avium sp. nov. and Chlamydia gallinacea sp. nov.</title>
        <authorList>
            <person name="Sachse K."/>
            <person name="Laroucau K."/>
            <person name="Riege K."/>
            <person name="Wehner S."/>
            <person name="Dilcher M."/>
            <person name="Creasy H.H."/>
            <person name="Weidmann M."/>
            <person name="Myers G."/>
            <person name="Vorimore F."/>
            <person name="Vicari N."/>
            <person name="Magnino S."/>
            <person name="Liebler-Tenorio E."/>
            <person name="Ruettger A."/>
            <person name="Bavoil P.M."/>
            <person name="Hufert F.T."/>
            <person name="Rossello-Mora R."/>
            <person name="Marz M."/>
        </authorList>
    </citation>
    <scope>NUCLEOTIDE SEQUENCE [LARGE SCALE GENOMIC DNA]</scope>
    <source>
        <strain evidence="1 2">08-1274/3</strain>
    </source>
</reference>
<dbReference type="STRING" id="1143323.M787_004475"/>
<dbReference type="Proteomes" id="UP000019147">
    <property type="component" value="Chromosome"/>
</dbReference>
<dbReference type="GeneID" id="81478560"/>
<dbReference type="RefSeq" id="WP_021828381.1">
    <property type="nucleotide sequence ID" value="NZ_CP015840.1"/>
</dbReference>
<sequence length="244" mass="28195">MRKRNSFFNPVEKRKPEPITSIMQKTVAIIQKIAEVHDAENCNAKKILNEYSSEYDRFYSLGWNPALKNSLPVDILKEGFVGFTWRSQQEAVSGKFPMSSLHYAQAQEKSSCFSLEDDILYGQYSGIYIWDCTLKAVIPSILGCKHPKVQLKIRYDYSPWNTQKQLRETTSTLILPLVHLGTLLINQHKYDIVELPPGQAKIFIVPESCRGIALHMENHQQVEGIPQDLYVMQAFYSCDWRKLY</sequence>
<dbReference type="EMBL" id="CP015840">
    <property type="protein sequence ID" value="ANG66561.1"/>
    <property type="molecule type" value="Genomic_DNA"/>
</dbReference>
<gene>
    <name evidence="1" type="ORF">M787_004475</name>
</gene>
<organism evidence="1 2">
    <name type="scientific">Chlamydia gallinacea 08-1274/3</name>
    <dbReference type="NCBI Taxonomy" id="1143323"/>
    <lineage>
        <taxon>Bacteria</taxon>
        <taxon>Pseudomonadati</taxon>
        <taxon>Chlamydiota</taxon>
        <taxon>Chlamydiia</taxon>
        <taxon>Chlamydiales</taxon>
        <taxon>Chlamydiaceae</taxon>
        <taxon>Chlamydia/Chlamydophila group</taxon>
        <taxon>Chlamydia</taxon>
    </lineage>
</organism>
<protein>
    <submittedName>
        <fullName evidence="1">Uncharacterized protein</fullName>
    </submittedName>
</protein>
<accession>A0A173E079</accession>
<dbReference type="OrthoDB" id="17141at2"/>
<dbReference type="AlphaFoldDB" id="A0A173E079"/>
<evidence type="ECO:0000313" key="1">
    <source>
        <dbReference type="EMBL" id="ANG66561.1"/>
    </source>
</evidence>
<evidence type="ECO:0000313" key="2">
    <source>
        <dbReference type="Proteomes" id="UP000019147"/>
    </source>
</evidence>
<name>A0A173E079_9CHLA</name>